<feature type="compositionally biased region" description="Low complexity" evidence="3">
    <location>
        <begin position="134"/>
        <end position="146"/>
    </location>
</feature>
<name>A0A9P3HAF7_9FUNG</name>
<feature type="compositionally biased region" description="Polar residues" evidence="3">
    <location>
        <begin position="304"/>
        <end position="319"/>
    </location>
</feature>
<dbReference type="OrthoDB" id="10254377at2759"/>
<dbReference type="Proteomes" id="UP000827284">
    <property type="component" value="Unassembled WGS sequence"/>
</dbReference>
<dbReference type="InterPro" id="IPR001895">
    <property type="entry name" value="RASGEF_cat_dom"/>
</dbReference>
<dbReference type="GO" id="GO:0005085">
    <property type="term" value="F:guanyl-nucleotide exchange factor activity"/>
    <property type="evidence" value="ECO:0007669"/>
    <property type="project" value="UniProtKB-KW"/>
</dbReference>
<feature type="compositionally biased region" description="Polar residues" evidence="3">
    <location>
        <begin position="657"/>
        <end position="671"/>
    </location>
</feature>
<dbReference type="SMART" id="SM00147">
    <property type="entry name" value="RasGEF"/>
    <property type="match status" value="1"/>
</dbReference>
<dbReference type="SUPFAM" id="SSF48366">
    <property type="entry name" value="Ras GEF"/>
    <property type="match status" value="1"/>
</dbReference>
<feature type="compositionally biased region" description="Low complexity" evidence="3">
    <location>
        <begin position="1205"/>
        <end position="1238"/>
    </location>
</feature>
<dbReference type="Gene3D" id="1.10.840.10">
    <property type="entry name" value="Ras guanine-nucleotide exchange factors catalytic domain"/>
    <property type="match status" value="1"/>
</dbReference>
<feature type="compositionally biased region" description="Basic and acidic residues" evidence="3">
    <location>
        <begin position="847"/>
        <end position="858"/>
    </location>
</feature>
<reference evidence="5" key="1">
    <citation type="submission" date="2021-11" db="EMBL/GenBank/DDBJ databases">
        <authorList>
            <person name="Herlambang A."/>
            <person name="Guo Y."/>
            <person name="Takashima Y."/>
            <person name="Nishizawa T."/>
        </authorList>
    </citation>
    <scope>NUCLEOTIDE SEQUENCE</scope>
    <source>
        <strain evidence="5">E1425</strain>
    </source>
</reference>
<evidence type="ECO:0000313" key="6">
    <source>
        <dbReference type="Proteomes" id="UP000827284"/>
    </source>
</evidence>
<sequence length="1372" mass="147729">MDLSRYASLLQTAKAEHDASDLKNAYGSYLKAHSAIMRTLGTQIVFRDRDSIDVMPANYTQLNAHAQEILRRLNDIVETAKRDNTRVTRADTSSSSPLTGSSTPTKSSSLTTSSSTALASSTLISRPGMPPSAPSQRSTATTTTATVNKRTKKNIPMIPISPLTKQALLHSYSLSQVTARFEQAKQGSSPDGSPALSSGSRDLAHLRRLIEDVRIQRAKLDAVNIQIQSVATSTITSWDPETIARQLTIIDISLFKDVAIPRDLVRSDRRLAAARRCIDFENYVAHSLAHQLLQEWDASRQHHSSSNSPTATTHSSSKGAAQVPNAVAHLIRIAQILLHVYRNFNSFMAVMRALTSPEIKRMHRVWSGVPSKTKDTFKKLSTIYNDHGDLRGYRTTLLQKLSAFQDVGKDAVVAIPWMRFHQDEVKSIINSYLTGHETAGGSNEIVLSAPGARKLSAVATLLLHCRTNDSNLFDRPESDSKASQSAQTKNREPIAVEGIKTPLTPTWDLASLGHGDITLHHWILSRPYLNKQQLIDESLEIEPLFHGEELACYSRILDSDGEESILSAGEETGAAEEEENFEHVIAPEHDLDPLPETPTASQQDCPMLARSPVSETELNDIMNELLNDDDASDGNGLFGESGDNDSESDSGLASGQGFASQPRSSTRNQDVLQFLGINPDEASDSDDDGGEAFGALDGPSLNKGKGRAVEGGLDDDEISALLAQVKGLVRESSDHAEAAEASLNKSNFEEDEAQQVESKEESIISPDNHSSERRSFELFERELETKDPVDTQARNDMPGSDPLGLGIKRDVPSASSTPPPRSLFSLEAMRMQLQNLDNGPEIAPVVEDTKTEAVEKTSPDSAGSGSTGTEQTGDISPDHKVELPSSPPTATSTGNPFAPFMSAKSPVSSPETSISPLVKGRRRKLQVDRPKATSTDTIPHILSPPRPAVSFGFDSAESDMAEIEAKAKQSLASHAALSEAIHGASEVDHSKEDDPLSEPTQELEDTSAEKGEEAMASVVTLQELDKNILDSSLPSSKPLAEDLPSTLTTLTTPATKEAEDSMAFIQAAHIGTTTPAILLNTPNTDNKDPFTLGDNLFSSTIEKSDASTLSESHSTDHALDGAFLAEESSDQKGHDSKDLSKDTQSSTSLLDKDDQYHLDGHLSDQGPEDHLLAGEKSPPSDDGKTRANRQRRRKEGGLISLPTPSKTLLSMSSTGSLSNAFHASASSSATETTDANTSMTIAGQTKDGEASEPRSHSNEQHENSPHHVTARKMKTKTTTITTTTTTSTASEASAMTGCTDQSQIVARSERNDDIMTKTILSDVEVDVTASEVSSRLTKSPAEGDDAATMQEQRQLGEGAGPRGSSDQDDPSA</sequence>
<evidence type="ECO:0000256" key="2">
    <source>
        <dbReference type="PROSITE-ProRule" id="PRU00168"/>
    </source>
</evidence>
<feature type="region of interest" description="Disordered" evidence="3">
    <location>
        <begin position="626"/>
        <end position="712"/>
    </location>
</feature>
<evidence type="ECO:0000313" key="5">
    <source>
        <dbReference type="EMBL" id="GJJ73131.1"/>
    </source>
</evidence>
<keyword evidence="1 2" id="KW-0344">Guanine-nucleotide releasing factor</keyword>
<feature type="compositionally biased region" description="Basic and acidic residues" evidence="3">
    <location>
        <begin position="1246"/>
        <end position="1265"/>
    </location>
</feature>
<feature type="compositionally biased region" description="Basic and acidic residues" evidence="3">
    <location>
        <begin position="985"/>
        <end position="994"/>
    </location>
</feature>
<evidence type="ECO:0000256" key="1">
    <source>
        <dbReference type="ARBA" id="ARBA00022658"/>
    </source>
</evidence>
<dbReference type="InterPro" id="IPR023578">
    <property type="entry name" value="Ras_GEF_dom_sf"/>
</dbReference>
<feature type="region of interest" description="Disordered" evidence="3">
    <location>
        <begin position="1076"/>
        <end position="1295"/>
    </location>
</feature>
<keyword evidence="6" id="KW-1185">Reference proteome</keyword>
<reference evidence="5" key="2">
    <citation type="journal article" date="2022" name="Microbiol. Resour. Announc.">
        <title>Whole-Genome Sequence of Entomortierella parvispora E1425, a Mucoromycotan Fungus Associated with Burkholderiaceae-Related Endosymbiotic Bacteria.</title>
        <authorList>
            <person name="Herlambang A."/>
            <person name="Guo Y."/>
            <person name="Takashima Y."/>
            <person name="Narisawa K."/>
            <person name="Ohta H."/>
            <person name="Nishizawa T."/>
        </authorList>
    </citation>
    <scope>NUCLEOTIDE SEQUENCE</scope>
    <source>
        <strain evidence="5">E1425</strain>
    </source>
</reference>
<dbReference type="Pfam" id="PF00617">
    <property type="entry name" value="RasGEF"/>
    <property type="match status" value="1"/>
</dbReference>
<feature type="region of interest" description="Disordered" evidence="3">
    <location>
        <begin position="299"/>
        <end position="319"/>
    </location>
</feature>
<feature type="compositionally biased region" description="Basic and acidic residues" evidence="3">
    <location>
        <begin position="1150"/>
        <end position="1185"/>
    </location>
</feature>
<feature type="region of interest" description="Disordered" evidence="3">
    <location>
        <begin position="473"/>
        <end position="497"/>
    </location>
</feature>
<feature type="compositionally biased region" description="Polar residues" evidence="3">
    <location>
        <begin position="185"/>
        <end position="200"/>
    </location>
</feature>
<organism evidence="5 6">
    <name type="scientific">Entomortierella parvispora</name>
    <dbReference type="NCBI Taxonomy" id="205924"/>
    <lineage>
        <taxon>Eukaryota</taxon>
        <taxon>Fungi</taxon>
        <taxon>Fungi incertae sedis</taxon>
        <taxon>Mucoromycota</taxon>
        <taxon>Mortierellomycotina</taxon>
        <taxon>Mortierellomycetes</taxon>
        <taxon>Mortierellales</taxon>
        <taxon>Mortierellaceae</taxon>
        <taxon>Entomortierella</taxon>
    </lineage>
</organism>
<gene>
    <name evidence="5" type="ORF">EMPS_05489</name>
</gene>
<feature type="region of interest" description="Disordered" evidence="3">
    <location>
        <begin position="965"/>
        <end position="1054"/>
    </location>
</feature>
<dbReference type="PROSITE" id="PS50009">
    <property type="entry name" value="RASGEF_CAT"/>
    <property type="match status" value="1"/>
</dbReference>
<feature type="region of interest" description="Disordered" evidence="3">
    <location>
        <begin position="730"/>
        <end position="952"/>
    </location>
</feature>
<dbReference type="EMBL" id="BQFW01000007">
    <property type="protein sequence ID" value="GJJ73131.1"/>
    <property type="molecule type" value="Genomic_DNA"/>
</dbReference>
<evidence type="ECO:0000259" key="4">
    <source>
        <dbReference type="PROSITE" id="PS50009"/>
    </source>
</evidence>
<feature type="compositionally biased region" description="Basic and acidic residues" evidence="3">
    <location>
        <begin position="1129"/>
        <end position="1141"/>
    </location>
</feature>
<dbReference type="PANTHER" id="PTHR23113:SF99">
    <property type="entry name" value="RASGEF DOMAIN-CONTAINING PROTEIN"/>
    <property type="match status" value="1"/>
</dbReference>
<dbReference type="GO" id="GO:0007264">
    <property type="term" value="P:small GTPase-mediated signal transduction"/>
    <property type="evidence" value="ECO:0007669"/>
    <property type="project" value="InterPro"/>
</dbReference>
<feature type="compositionally biased region" description="Low complexity" evidence="3">
    <location>
        <begin position="1276"/>
        <end position="1295"/>
    </location>
</feature>
<dbReference type="InterPro" id="IPR008937">
    <property type="entry name" value="Ras-like_GEF"/>
</dbReference>
<accession>A0A9P3HAF7</accession>
<feature type="region of interest" description="Disordered" evidence="3">
    <location>
        <begin position="84"/>
        <end position="153"/>
    </location>
</feature>
<feature type="compositionally biased region" description="Polar residues" evidence="3">
    <location>
        <begin position="1096"/>
        <end position="1112"/>
    </location>
</feature>
<feature type="compositionally biased region" description="Basic and acidic residues" evidence="3">
    <location>
        <begin position="769"/>
        <end position="789"/>
    </location>
</feature>
<feature type="region of interest" description="Disordered" evidence="3">
    <location>
        <begin position="181"/>
        <end position="200"/>
    </location>
</feature>
<proteinExistence type="predicted"/>
<feature type="compositionally biased region" description="Polar residues" evidence="3">
    <location>
        <begin position="905"/>
        <end position="915"/>
    </location>
</feature>
<feature type="compositionally biased region" description="Low complexity" evidence="3">
    <location>
        <begin position="92"/>
        <end position="125"/>
    </location>
</feature>
<feature type="compositionally biased region" description="Polar residues" evidence="3">
    <location>
        <begin position="859"/>
        <end position="874"/>
    </location>
</feature>
<feature type="compositionally biased region" description="Acidic residues" evidence="3">
    <location>
        <begin position="681"/>
        <end position="690"/>
    </location>
</feature>
<protein>
    <recommendedName>
        <fullName evidence="4">Ras-GEF domain-containing protein</fullName>
    </recommendedName>
</protein>
<feature type="domain" description="Ras-GEF" evidence="4">
    <location>
        <begin position="239"/>
        <end position="499"/>
    </location>
</feature>
<dbReference type="PANTHER" id="PTHR23113">
    <property type="entry name" value="GUANINE NUCLEOTIDE EXCHANGE FACTOR"/>
    <property type="match status" value="1"/>
</dbReference>
<comment type="caution">
    <text evidence="5">The sequence shown here is derived from an EMBL/GenBank/DDBJ whole genome shotgun (WGS) entry which is preliminary data.</text>
</comment>
<feature type="region of interest" description="Disordered" evidence="3">
    <location>
        <begin position="1327"/>
        <end position="1372"/>
    </location>
</feature>
<evidence type="ECO:0000256" key="3">
    <source>
        <dbReference type="SAM" id="MobiDB-lite"/>
    </source>
</evidence>
<dbReference type="InterPro" id="IPR036964">
    <property type="entry name" value="RASGEF_cat_dom_sf"/>
</dbReference>